<proteinExistence type="inferred from homology"/>
<comment type="subunit">
    <text evidence="6">Component of the mitochondrial small ribosomal subunit.</text>
</comment>
<dbReference type="HOGENOM" id="CLU_081350_0_0_1"/>
<keyword evidence="8" id="KW-1185">Reference proteome</keyword>
<protein>
    <recommendedName>
        <fullName evidence="6">37S ribosomal protein S25, mitochondrial</fullName>
    </recommendedName>
</protein>
<dbReference type="PANTHER" id="PTHR37799:SF1">
    <property type="entry name" value="SMALL RIBOSOMAL SUBUNIT PROTEIN MS23"/>
    <property type="match status" value="1"/>
</dbReference>
<reference evidence="7 8" key="1">
    <citation type="journal article" date="2013" name="BMC Genomics">
        <title>The genome and transcriptome of the pine saprophyte Ophiostoma piceae, and a comparison with the bark beetle-associated pine pathogen Grosmannia clavigera.</title>
        <authorList>
            <person name="Haridas S."/>
            <person name="Wang Y."/>
            <person name="Lim L."/>
            <person name="Massoumi Alamouti S."/>
            <person name="Jackman S."/>
            <person name="Docking R."/>
            <person name="Robertson G."/>
            <person name="Birol I."/>
            <person name="Bohlmann J."/>
            <person name="Breuil C."/>
        </authorList>
    </citation>
    <scope>NUCLEOTIDE SEQUENCE [LARGE SCALE GENOMIC DNA]</scope>
    <source>
        <strain evidence="7 8">UAMH 11346</strain>
    </source>
</reference>
<organism evidence="7 8">
    <name type="scientific">Ophiostoma piceae (strain UAMH 11346)</name>
    <name type="common">Sap stain fungus</name>
    <dbReference type="NCBI Taxonomy" id="1262450"/>
    <lineage>
        <taxon>Eukaryota</taxon>
        <taxon>Fungi</taxon>
        <taxon>Dikarya</taxon>
        <taxon>Ascomycota</taxon>
        <taxon>Pezizomycotina</taxon>
        <taxon>Sordariomycetes</taxon>
        <taxon>Sordariomycetidae</taxon>
        <taxon>Ophiostomatales</taxon>
        <taxon>Ophiostomataceae</taxon>
        <taxon>Ophiostoma</taxon>
    </lineage>
</organism>
<keyword evidence="5 6" id="KW-0687">Ribonucleoprotein</keyword>
<dbReference type="eggNOG" id="ENOG502RZQQ">
    <property type="taxonomic scope" value="Eukaryota"/>
</dbReference>
<keyword evidence="3 6" id="KW-0689">Ribosomal protein</keyword>
<dbReference type="AlphaFoldDB" id="S3C293"/>
<evidence type="ECO:0000256" key="6">
    <source>
        <dbReference type="PIRNR" id="PIRNR029764"/>
    </source>
</evidence>
<sequence>MGRLFRASRLGKVARESLSSNTVNRVIEVAPPWLEVLERIPPAEVLVRTIPVQHRTPRKSLSKPKNTFRPQRIIYEEDELRSTFFRDHPWELARPRVIVESDGKDYQHVDWSKGLRQPGLPVTGESVVQRQMWLMHNNLLTKEQAYDVARRELYTLRHKEDVERRVAQEEARMVGAYFGKSALQVGMTIENRTYEGWKRYAERQTSKIEAIRAKQVAAMNITGEAEDAPASA</sequence>
<dbReference type="PIRSF" id="PIRSF029764">
    <property type="entry name" value="RSM25"/>
    <property type="match status" value="1"/>
</dbReference>
<dbReference type="InterPro" id="IPR016939">
    <property type="entry name" value="Ribosomal_mS23_fun"/>
</dbReference>
<comment type="similarity">
    <text evidence="2">Belongs to the mitochondrion-specific ribosomal protein mS23 family.</text>
</comment>
<dbReference type="Proteomes" id="UP000016923">
    <property type="component" value="Unassembled WGS sequence"/>
</dbReference>
<dbReference type="PANTHER" id="PTHR37799">
    <property type="entry name" value="37S RIBOSOMAL PROTEIN S25, MITOCHONDRIAL"/>
    <property type="match status" value="1"/>
</dbReference>
<evidence type="ECO:0000256" key="5">
    <source>
        <dbReference type="ARBA" id="ARBA00023274"/>
    </source>
</evidence>
<dbReference type="InterPro" id="IPR059242">
    <property type="entry name" value="mS23_dom"/>
</dbReference>
<dbReference type="GO" id="GO:0005763">
    <property type="term" value="C:mitochondrial small ribosomal subunit"/>
    <property type="evidence" value="ECO:0007669"/>
    <property type="project" value="UniProtKB-UniRule"/>
</dbReference>
<dbReference type="CDD" id="cd23701">
    <property type="entry name" value="At1g26750"/>
    <property type="match status" value="1"/>
</dbReference>
<name>S3C293_OPHP1</name>
<dbReference type="Pfam" id="PF13741">
    <property type="entry name" value="MRP-S25"/>
    <property type="match status" value="1"/>
</dbReference>
<evidence type="ECO:0000313" key="7">
    <source>
        <dbReference type="EMBL" id="EPE07644.1"/>
    </source>
</evidence>
<dbReference type="OMA" id="ENWKIWA"/>
<dbReference type="OrthoDB" id="5542239at2759"/>
<dbReference type="GO" id="GO:0003735">
    <property type="term" value="F:structural constituent of ribosome"/>
    <property type="evidence" value="ECO:0007669"/>
    <property type="project" value="UniProtKB-UniRule"/>
</dbReference>
<dbReference type="EMBL" id="KE148150">
    <property type="protein sequence ID" value="EPE07644.1"/>
    <property type="molecule type" value="Genomic_DNA"/>
</dbReference>
<accession>S3C293</accession>
<evidence type="ECO:0000256" key="4">
    <source>
        <dbReference type="ARBA" id="ARBA00023128"/>
    </source>
</evidence>
<evidence type="ECO:0000313" key="8">
    <source>
        <dbReference type="Proteomes" id="UP000016923"/>
    </source>
</evidence>
<comment type="subcellular location">
    <subcellularLocation>
        <location evidence="1 6">Mitochondrion</location>
    </subcellularLocation>
</comment>
<evidence type="ECO:0000256" key="3">
    <source>
        <dbReference type="ARBA" id="ARBA00022980"/>
    </source>
</evidence>
<gene>
    <name evidence="7" type="ORF">F503_00366</name>
</gene>
<dbReference type="STRING" id="1262450.S3C293"/>
<evidence type="ECO:0000256" key="2">
    <source>
        <dbReference type="ARBA" id="ARBA00009864"/>
    </source>
</evidence>
<dbReference type="VEuPathDB" id="FungiDB:F503_00366"/>
<keyword evidence="4 6" id="KW-0496">Mitochondrion</keyword>
<evidence type="ECO:0000256" key="1">
    <source>
        <dbReference type="ARBA" id="ARBA00004173"/>
    </source>
</evidence>